<keyword evidence="1" id="KW-0472">Membrane</keyword>
<dbReference type="InterPro" id="IPR025531">
    <property type="entry name" value="DUF4418"/>
</dbReference>
<gene>
    <name evidence="2" type="ORF">B0H50_1407</name>
</gene>
<proteinExistence type="predicted"/>
<dbReference type="EMBL" id="QGHD01000040">
    <property type="protein sequence ID" value="PWK89975.1"/>
    <property type="molecule type" value="Genomic_DNA"/>
</dbReference>
<evidence type="ECO:0000313" key="3">
    <source>
        <dbReference type="Proteomes" id="UP000245523"/>
    </source>
</evidence>
<feature type="transmembrane region" description="Helical" evidence="1">
    <location>
        <begin position="102"/>
        <end position="126"/>
    </location>
</feature>
<evidence type="ECO:0000256" key="1">
    <source>
        <dbReference type="SAM" id="Phobius"/>
    </source>
</evidence>
<organism evidence="2 3">
    <name type="scientific">Hallerella porci</name>
    <dbReference type="NCBI Taxonomy" id="1945871"/>
    <lineage>
        <taxon>Bacteria</taxon>
        <taxon>Pseudomonadati</taxon>
        <taxon>Fibrobacterota</taxon>
        <taxon>Fibrobacteria</taxon>
        <taxon>Fibrobacterales</taxon>
        <taxon>Fibrobacteraceae</taxon>
        <taxon>Hallerella</taxon>
    </lineage>
</organism>
<evidence type="ECO:0000313" key="2">
    <source>
        <dbReference type="EMBL" id="PWK89975.1"/>
    </source>
</evidence>
<feature type="transmembrane region" description="Helical" evidence="1">
    <location>
        <begin position="43"/>
        <end position="61"/>
    </location>
</feature>
<keyword evidence="1" id="KW-1133">Transmembrane helix</keyword>
<dbReference type="RefSeq" id="WP_106197916.1">
    <property type="nucleotide sequence ID" value="NZ_JAXEIU010000059.1"/>
</dbReference>
<dbReference type="Proteomes" id="UP000245523">
    <property type="component" value="Unassembled WGS sequence"/>
</dbReference>
<keyword evidence="3" id="KW-1185">Reference proteome</keyword>
<keyword evidence="1" id="KW-0812">Transmembrane</keyword>
<feature type="transmembrane region" description="Helical" evidence="1">
    <location>
        <begin position="68"/>
        <end position="90"/>
    </location>
</feature>
<name>A0ABX5LJ59_9BACT</name>
<dbReference type="Pfam" id="PF14387">
    <property type="entry name" value="DUF4418"/>
    <property type="match status" value="1"/>
</dbReference>
<accession>A0ABX5LJ59</accession>
<reference evidence="2 3" key="1">
    <citation type="submission" date="2018-05" db="EMBL/GenBank/DDBJ databases">
        <title>Animal gut microbial communities from fecal samples from Wisconsin, USA.</title>
        <authorList>
            <person name="Neumann A."/>
        </authorList>
    </citation>
    <scope>NUCLEOTIDE SEQUENCE [LARGE SCALE GENOMIC DNA]</scope>
    <source>
        <strain evidence="2 3">UWS4</strain>
    </source>
</reference>
<comment type="caution">
    <text evidence="2">The sequence shown here is derived from an EMBL/GenBank/DDBJ whole genome shotgun (WGS) entry which is preliminary data.</text>
</comment>
<sequence>MKNRILFAVLFFAFGILIALLTQFVLPFCASENGMRCYDSKIADFILGILIALWSAVTFFIHREKIRASFFIFIAALNLLVAFIPSWIVGTCPKIHMPCHAIAAPILLVLGILFAAISLGNAIYLFKSRRKNEIIQK</sequence>
<protein>
    <submittedName>
        <fullName evidence="2">Uncharacterized protein DUF4418</fullName>
    </submittedName>
</protein>